<proteinExistence type="inferred from homology"/>
<evidence type="ECO:0000256" key="4">
    <source>
        <dbReference type="ARBA" id="ARBA00023136"/>
    </source>
</evidence>
<feature type="transmembrane region" description="Helical" evidence="6">
    <location>
        <begin position="223"/>
        <end position="241"/>
    </location>
</feature>
<evidence type="ECO:0000256" key="6">
    <source>
        <dbReference type="SAM" id="Phobius"/>
    </source>
</evidence>
<keyword evidence="9" id="KW-1185">Reference proteome</keyword>
<dbReference type="PANTHER" id="PTHR33048:SF42">
    <property type="entry name" value="INTEGRAL MEMBRANE PROTEIN"/>
    <property type="match status" value="1"/>
</dbReference>
<dbReference type="Proteomes" id="UP001172155">
    <property type="component" value="Unassembled WGS sequence"/>
</dbReference>
<accession>A0AA40EHA0</accession>
<feature type="transmembrane region" description="Helical" evidence="6">
    <location>
        <begin position="141"/>
        <end position="163"/>
    </location>
</feature>
<feature type="transmembrane region" description="Helical" evidence="6">
    <location>
        <begin position="261"/>
        <end position="285"/>
    </location>
</feature>
<dbReference type="InterPro" id="IPR049326">
    <property type="entry name" value="Rhodopsin_dom_fungi"/>
</dbReference>
<keyword evidence="4 6" id="KW-0472">Membrane</keyword>
<evidence type="ECO:0000313" key="8">
    <source>
        <dbReference type="EMBL" id="KAK0740135.1"/>
    </source>
</evidence>
<name>A0AA40EHA0_9PEZI</name>
<feature type="transmembrane region" description="Helical" evidence="6">
    <location>
        <begin position="63"/>
        <end position="86"/>
    </location>
</feature>
<dbReference type="InterPro" id="IPR052337">
    <property type="entry name" value="SAT4-like"/>
</dbReference>
<dbReference type="Pfam" id="PF20684">
    <property type="entry name" value="Fung_rhodopsin"/>
    <property type="match status" value="1"/>
</dbReference>
<feature type="transmembrane region" description="Helical" evidence="6">
    <location>
        <begin position="191"/>
        <end position="211"/>
    </location>
</feature>
<evidence type="ECO:0000313" key="9">
    <source>
        <dbReference type="Proteomes" id="UP001172155"/>
    </source>
</evidence>
<organism evidence="8 9">
    <name type="scientific">Schizothecium vesticola</name>
    <dbReference type="NCBI Taxonomy" id="314040"/>
    <lineage>
        <taxon>Eukaryota</taxon>
        <taxon>Fungi</taxon>
        <taxon>Dikarya</taxon>
        <taxon>Ascomycota</taxon>
        <taxon>Pezizomycotina</taxon>
        <taxon>Sordariomycetes</taxon>
        <taxon>Sordariomycetidae</taxon>
        <taxon>Sordariales</taxon>
        <taxon>Schizotheciaceae</taxon>
        <taxon>Schizothecium</taxon>
    </lineage>
</organism>
<dbReference type="AlphaFoldDB" id="A0AA40EHA0"/>
<comment type="similarity">
    <text evidence="5">Belongs to the SAT4 family.</text>
</comment>
<dbReference type="GO" id="GO:0016020">
    <property type="term" value="C:membrane"/>
    <property type="evidence" value="ECO:0007669"/>
    <property type="project" value="UniProtKB-SubCell"/>
</dbReference>
<evidence type="ECO:0000256" key="5">
    <source>
        <dbReference type="ARBA" id="ARBA00038359"/>
    </source>
</evidence>
<comment type="caution">
    <text evidence="8">The sequence shown here is derived from an EMBL/GenBank/DDBJ whole genome shotgun (WGS) entry which is preliminary data.</text>
</comment>
<keyword evidence="2 6" id="KW-0812">Transmembrane</keyword>
<gene>
    <name evidence="8" type="ORF">B0T18DRAFT_448838</name>
</gene>
<feature type="transmembrane region" description="Helical" evidence="6">
    <location>
        <begin position="30"/>
        <end position="51"/>
    </location>
</feature>
<dbReference type="PANTHER" id="PTHR33048">
    <property type="entry name" value="PTH11-LIKE INTEGRAL MEMBRANE PROTEIN (AFU_ORTHOLOGUE AFUA_5G11245)"/>
    <property type="match status" value="1"/>
</dbReference>
<evidence type="ECO:0000256" key="3">
    <source>
        <dbReference type="ARBA" id="ARBA00022989"/>
    </source>
</evidence>
<sequence>MVLPRHLILESDAPTNSSQPVDHDSYGPRILAACWLVEILSGIIIGLRVYCKLKRSRALWYDDHILIAAWLFQTANVIITTVTVSLGAGQHIYNLNPAVLPFLALSGNIAGTLSITAAFLSKTSFGVTLLRLTTCNWAMKWFIYFLLVTMNVALALSAVLIWARCAPIAKAWHVEMEGTCWNPFVNTKYGLFSGVYSAFADFALSILPWPLIWNLQMRLREKIGVGVAMSMGVFAGLGAIAKVLQLHNLSNHDSTYYKSEIVIWGTVETGVTIMAASVPFLRLLIVEARPSREHRPYTPELNIPKEIGDEQDLFMKQYDCEQFLAITKPASVASSGRDKN</sequence>
<reference evidence="8" key="1">
    <citation type="submission" date="2023-06" db="EMBL/GenBank/DDBJ databases">
        <title>Genome-scale phylogeny and comparative genomics of the fungal order Sordariales.</title>
        <authorList>
            <consortium name="Lawrence Berkeley National Laboratory"/>
            <person name="Hensen N."/>
            <person name="Bonometti L."/>
            <person name="Westerberg I."/>
            <person name="Brannstrom I.O."/>
            <person name="Guillou S."/>
            <person name="Cros-Aarteil S."/>
            <person name="Calhoun S."/>
            <person name="Haridas S."/>
            <person name="Kuo A."/>
            <person name="Mondo S."/>
            <person name="Pangilinan J."/>
            <person name="Riley R."/>
            <person name="LaButti K."/>
            <person name="Andreopoulos B."/>
            <person name="Lipzen A."/>
            <person name="Chen C."/>
            <person name="Yanf M."/>
            <person name="Daum C."/>
            <person name="Ng V."/>
            <person name="Clum A."/>
            <person name="Steindorff A."/>
            <person name="Ohm R."/>
            <person name="Martin F."/>
            <person name="Silar P."/>
            <person name="Natvig D."/>
            <person name="Lalanne C."/>
            <person name="Gautier V."/>
            <person name="Ament-velasquez S.L."/>
            <person name="Kruys A."/>
            <person name="Hutchinson M.I."/>
            <person name="Powell A.J."/>
            <person name="Barry K."/>
            <person name="Miller A.N."/>
            <person name="Grigoriev I.V."/>
            <person name="Debuchy R."/>
            <person name="Gladieux P."/>
            <person name="Thoren M.H."/>
            <person name="Johannesson H."/>
        </authorList>
    </citation>
    <scope>NUCLEOTIDE SEQUENCE</scope>
    <source>
        <strain evidence="8">SMH3187-1</strain>
    </source>
</reference>
<protein>
    <recommendedName>
        <fullName evidence="7">Rhodopsin domain-containing protein</fullName>
    </recommendedName>
</protein>
<comment type="subcellular location">
    <subcellularLocation>
        <location evidence="1">Membrane</location>
        <topology evidence="1">Multi-pass membrane protein</topology>
    </subcellularLocation>
</comment>
<dbReference type="EMBL" id="JAUKUD010000006">
    <property type="protein sequence ID" value="KAK0740135.1"/>
    <property type="molecule type" value="Genomic_DNA"/>
</dbReference>
<evidence type="ECO:0000256" key="2">
    <source>
        <dbReference type="ARBA" id="ARBA00022692"/>
    </source>
</evidence>
<evidence type="ECO:0000256" key="1">
    <source>
        <dbReference type="ARBA" id="ARBA00004141"/>
    </source>
</evidence>
<evidence type="ECO:0000259" key="7">
    <source>
        <dbReference type="Pfam" id="PF20684"/>
    </source>
</evidence>
<feature type="domain" description="Rhodopsin" evidence="7">
    <location>
        <begin position="47"/>
        <end position="285"/>
    </location>
</feature>
<keyword evidence="3 6" id="KW-1133">Transmembrane helix</keyword>
<feature type="transmembrane region" description="Helical" evidence="6">
    <location>
        <begin position="98"/>
        <end position="120"/>
    </location>
</feature>